<feature type="transmembrane region" description="Helical" evidence="7">
    <location>
        <begin position="30"/>
        <end position="49"/>
    </location>
</feature>
<comment type="subcellular location">
    <subcellularLocation>
        <location evidence="1">Cell membrane</location>
        <topology evidence="1">Multi-pass membrane protein</topology>
    </subcellularLocation>
</comment>
<dbReference type="HOGENOM" id="CLU_000604_8_1_6"/>
<dbReference type="InterPro" id="IPR025857">
    <property type="entry name" value="MacB_PCD"/>
</dbReference>
<dbReference type="EMBL" id="CP009888">
    <property type="protein sequence ID" value="AIY65499.1"/>
    <property type="molecule type" value="Genomic_DNA"/>
</dbReference>
<dbReference type="OrthoDB" id="9808461at2"/>
<dbReference type="RefSeq" id="WP_038641444.1">
    <property type="nucleotide sequence ID" value="NZ_CP009888.1"/>
</dbReference>
<evidence type="ECO:0000256" key="6">
    <source>
        <dbReference type="ARBA" id="ARBA00023136"/>
    </source>
</evidence>
<evidence type="ECO:0000259" key="9">
    <source>
        <dbReference type="Pfam" id="PF12704"/>
    </source>
</evidence>
<evidence type="ECO:0000256" key="1">
    <source>
        <dbReference type="ARBA" id="ARBA00004651"/>
    </source>
</evidence>
<feature type="domain" description="ABC3 transporter permease C-terminal" evidence="8">
    <location>
        <begin position="271"/>
        <end position="403"/>
    </location>
</feature>
<keyword evidence="11" id="KW-1185">Reference proteome</keyword>
<proteinExistence type="inferred from homology"/>
<evidence type="ECO:0000259" key="8">
    <source>
        <dbReference type="Pfam" id="PF02687"/>
    </source>
</evidence>
<dbReference type="eggNOG" id="COG4591">
    <property type="taxonomic scope" value="Bacteria"/>
</dbReference>
<evidence type="ECO:0000313" key="10">
    <source>
        <dbReference type="EMBL" id="AIY65499.1"/>
    </source>
</evidence>
<keyword evidence="3" id="KW-1003">Cell membrane</keyword>
<feature type="domain" description="MacB-like periplasmic core" evidence="9">
    <location>
        <begin position="29"/>
        <end position="228"/>
    </location>
</feature>
<dbReference type="InterPro" id="IPR003838">
    <property type="entry name" value="ABC3_permease_C"/>
</dbReference>
<keyword evidence="10" id="KW-0131">Cell cycle</keyword>
<dbReference type="PANTHER" id="PTHR30489:SF0">
    <property type="entry name" value="LIPOPROTEIN-RELEASING SYSTEM TRANSMEMBRANE PROTEIN LOLE"/>
    <property type="match status" value="1"/>
</dbReference>
<keyword evidence="6 7" id="KW-0472">Membrane</keyword>
<reference evidence="10 11" key="1">
    <citation type="submission" date="2014-11" db="EMBL/GenBank/DDBJ databases">
        <title>Complete Genome Sequence of Pseudoalteromonas sp. Strain OCN003 Isolated from Kaneohe Bay, Oahu, Hawaii.</title>
        <authorList>
            <person name="Beurmann S."/>
            <person name="Videau P."/>
            <person name="Ushijima B."/>
            <person name="Smith A.M."/>
            <person name="Aeby G.S."/>
            <person name="Callahan S.M."/>
            <person name="Belcaid M."/>
        </authorList>
    </citation>
    <scope>NUCLEOTIDE SEQUENCE [LARGE SCALE GENOMIC DNA]</scope>
    <source>
        <strain evidence="10 11">OCN003</strain>
    </source>
</reference>
<evidence type="ECO:0000256" key="5">
    <source>
        <dbReference type="ARBA" id="ARBA00022989"/>
    </source>
</evidence>
<dbReference type="Proteomes" id="UP000030341">
    <property type="component" value="Chromosome 1"/>
</dbReference>
<keyword evidence="5 7" id="KW-1133">Transmembrane helix</keyword>
<dbReference type="GO" id="GO:0044874">
    <property type="term" value="P:lipoprotein localization to outer membrane"/>
    <property type="evidence" value="ECO:0007669"/>
    <property type="project" value="TreeGrafter"/>
</dbReference>
<protein>
    <submittedName>
        <fullName evidence="10">Cell division protein FtsX</fullName>
    </submittedName>
</protein>
<dbReference type="AlphaFoldDB" id="A0A0A7EFW6"/>
<dbReference type="Pfam" id="PF12704">
    <property type="entry name" value="MacB_PCD"/>
    <property type="match status" value="1"/>
</dbReference>
<dbReference type="STRING" id="1348114.OM33_10310"/>
<dbReference type="InterPro" id="IPR051447">
    <property type="entry name" value="Lipoprotein-release_system"/>
</dbReference>
<evidence type="ECO:0000256" key="4">
    <source>
        <dbReference type="ARBA" id="ARBA00022692"/>
    </source>
</evidence>
<dbReference type="KEGG" id="pseo:OM33_10310"/>
<organism evidence="10 11">
    <name type="scientific">Pseudoalteromonas piratica</name>
    <dbReference type="NCBI Taxonomy" id="1348114"/>
    <lineage>
        <taxon>Bacteria</taxon>
        <taxon>Pseudomonadati</taxon>
        <taxon>Pseudomonadota</taxon>
        <taxon>Gammaproteobacteria</taxon>
        <taxon>Alteromonadales</taxon>
        <taxon>Pseudoalteromonadaceae</taxon>
        <taxon>Pseudoalteromonas</taxon>
    </lineage>
</organism>
<dbReference type="PANTHER" id="PTHR30489">
    <property type="entry name" value="LIPOPROTEIN-RELEASING SYSTEM TRANSMEMBRANE PROTEIN LOLE"/>
    <property type="match status" value="1"/>
</dbReference>
<dbReference type="GO" id="GO:0098797">
    <property type="term" value="C:plasma membrane protein complex"/>
    <property type="evidence" value="ECO:0007669"/>
    <property type="project" value="TreeGrafter"/>
</dbReference>
<evidence type="ECO:0000313" key="11">
    <source>
        <dbReference type="Proteomes" id="UP000030341"/>
    </source>
</evidence>
<feature type="transmembrane region" description="Helical" evidence="7">
    <location>
        <begin position="376"/>
        <end position="396"/>
    </location>
</feature>
<feature type="transmembrane region" description="Helical" evidence="7">
    <location>
        <begin position="324"/>
        <end position="348"/>
    </location>
</feature>
<evidence type="ECO:0000256" key="7">
    <source>
        <dbReference type="SAM" id="Phobius"/>
    </source>
</evidence>
<sequence length="409" mass="44473">MSLSIYLVKGFRRGKGEQSVSGFFNKSSTIGISLGVSVLILALSVINGFELALKDRLLSVIPHIEYYAPSKPLDNFAHHQTKLLTHAEVKAVAPYIKLNAMVSHQSKMHGVVLKGIDSMREQSVSKSSEYVVPAQSFNHLDEGEIILGEALAQQLELTVGDKVNVLLPEPGTQSLASINRISLTLVGTINLGGQLDMNFGQISLRQAQKLKQFSDSQFDGLQVKVADVFAARQSALAIGQLLDELVYIETWYRSQGNLYQDIQMVRLIVYITVFLIVAVASFNIVSTLVMEVKEKQSSIAILKTMGATDGTIIRCFILQGVHQAAIGLGLGLALGILLSLSISDIYLFTSEIMGKNVLSGVYFIDYLPSEIKIQDLAITAGITFVMAILACIYPAIKASKTDPAKILGH</sequence>
<keyword evidence="4 7" id="KW-0812">Transmembrane</keyword>
<evidence type="ECO:0000256" key="2">
    <source>
        <dbReference type="ARBA" id="ARBA00005236"/>
    </source>
</evidence>
<name>A0A0A7EFW6_9GAMM</name>
<dbReference type="Pfam" id="PF02687">
    <property type="entry name" value="FtsX"/>
    <property type="match status" value="1"/>
</dbReference>
<keyword evidence="10" id="KW-0132">Cell division</keyword>
<gene>
    <name evidence="10" type="ORF">OM33_10310</name>
</gene>
<comment type="similarity">
    <text evidence="2">Belongs to the ABC-4 integral membrane protein family. LolC/E subfamily.</text>
</comment>
<feature type="transmembrane region" description="Helical" evidence="7">
    <location>
        <begin position="297"/>
        <end position="317"/>
    </location>
</feature>
<evidence type="ECO:0000256" key="3">
    <source>
        <dbReference type="ARBA" id="ARBA00022475"/>
    </source>
</evidence>
<accession>A0A0A7EFW6</accession>
<dbReference type="GO" id="GO:0051301">
    <property type="term" value="P:cell division"/>
    <property type="evidence" value="ECO:0007669"/>
    <property type="project" value="UniProtKB-KW"/>
</dbReference>
<feature type="transmembrane region" description="Helical" evidence="7">
    <location>
        <begin position="267"/>
        <end position="285"/>
    </location>
</feature>